<gene>
    <name evidence="2" type="ORF">GCM10025780_00510</name>
</gene>
<sequence>MTTSNTATGSTPVPAYPEIDPSARRSYAIFTGVTVLFIFLQSITAGNFIEDGIPDSAKQTWTDIHGVLAYPIMVFALISAIIAVARLRAAGRVRIFAVVLFVATVAQWLSGHAISGLGMDWITPWHVVLAFVIYGLAIYLSVQSAQLRRRARA</sequence>
<keyword evidence="3" id="KW-1185">Reference proteome</keyword>
<reference evidence="3" key="1">
    <citation type="journal article" date="2019" name="Int. J. Syst. Evol. Microbiol.">
        <title>The Global Catalogue of Microorganisms (GCM) 10K type strain sequencing project: providing services to taxonomists for standard genome sequencing and annotation.</title>
        <authorList>
            <consortium name="The Broad Institute Genomics Platform"/>
            <consortium name="The Broad Institute Genome Sequencing Center for Infectious Disease"/>
            <person name="Wu L."/>
            <person name="Ma J."/>
        </authorList>
    </citation>
    <scope>NUCLEOTIDE SEQUENCE [LARGE SCALE GENOMIC DNA]</scope>
    <source>
        <strain evidence="3">JCM 18956</strain>
    </source>
</reference>
<feature type="transmembrane region" description="Helical" evidence="1">
    <location>
        <begin position="122"/>
        <end position="142"/>
    </location>
</feature>
<proteinExistence type="predicted"/>
<dbReference type="RefSeq" id="WP_345371875.1">
    <property type="nucleotide sequence ID" value="NZ_BAABLM010000001.1"/>
</dbReference>
<evidence type="ECO:0000256" key="1">
    <source>
        <dbReference type="SAM" id="Phobius"/>
    </source>
</evidence>
<evidence type="ECO:0000313" key="3">
    <source>
        <dbReference type="Proteomes" id="UP001501295"/>
    </source>
</evidence>
<protein>
    <submittedName>
        <fullName evidence="2">Uncharacterized protein</fullName>
    </submittedName>
</protein>
<feature type="transmembrane region" description="Helical" evidence="1">
    <location>
        <begin position="68"/>
        <end position="86"/>
    </location>
</feature>
<dbReference type="Proteomes" id="UP001501295">
    <property type="component" value="Unassembled WGS sequence"/>
</dbReference>
<keyword evidence="1" id="KW-0812">Transmembrane</keyword>
<keyword evidence="1" id="KW-0472">Membrane</keyword>
<feature type="transmembrane region" description="Helical" evidence="1">
    <location>
        <begin position="93"/>
        <end position="110"/>
    </location>
</feature>
<comment type="caution">
    <text evidence="2">The sequence shown here is derived from an EMBL/GenBank/DDBJ whole genome shotgun (WGS) entry which is preliminary data.</text>
</comment>
<name>A0ABP8VJL6_9MICO</name>
<feature type="transmembrane region" description="Helical" evidence="1">
    <location>
        <begin position="27"/>
        <end position="48"/>
    </location>
</feature>
<evidence type="ECO:0000313" key="2">
    <source>
        <dbReference type="EMBL" id="GAA4663762.1"/>
    </source>
</evidence>
<keyword evidence="1" id="KW-1133">Transmembrane helix</keyword>
<dbReference type="EMBL" id="BAABLM010000001">
    <property type="protein sequence ID" value="GAA4663762.1"/>
    <property type="molecule type" value="Genomic_DNA"/>
</dbReference>
<accession>A0ABP8VJL6</accession>
<organism evidence="2 3">
    <name type="scientific">Frondihabitans cladoniiphilus</name>
    <dbReference type="NCBI Taxonomy" id="715785"/>
    <lineage>
        <taxon>Bacteria</taxon>
        <taxon>Bacillati</taxon>
        <taxon>Actinomycetota</taxon>
        <taxon>Actinomycetes</taxon>
        <taxon>Micrococcales</taxon>
        <taxon>Microbacteriaceae</taxon>
        <taxon>Frondihabitans</taxon>
    </lineage>
</organism>